<dbReference type="Proteomes" id="UP000245464">
    <property type="component" value="Chromosome 7"/>
</dbReference>
<feature type="signal peptide" evidence="3">
    <location>
        <begin position="1"/>
        <end position="17"/>
    </location>
</feature>
<dbReference type="GO" id="GO:0016787">
    <property type="term" value="F:hydrolase activity"/>
    <property type="evidence" value="ECO:0007669"/>
    <property type="project" value="UniProtKB-KW"/>
</dbReference>
<comment type="similarity">
    <text evidence="1 3">Belongs to the type-B carboxylesterase/lipase family.</text>
</comment>
<keyword evidence="2 3" id="KW-0378">Hydrolase</keyword>
<dbReference type="InterPro" id="IPR019826">
    <property type="entry name" value="Carboxylesterase_B_AS"/>
</dbReference>
<dbReference type="Proteomes" id="UP000249757">
    <property type="component" value="Unassembled WGS sequence"/>
</dbReference>
<evidence type="ECO:0000313" key="5">
    <source>
        <dbReference type="EMBL" id="KAF7568376.1"/>
    </source>
</evidence>
<dbReference type="InterPro" id="IPR029058">
    <property type="entry name" value="AB_hydrolase_fold"/>
</dbReference>
<dbReference type="OMA" id="TFWGSEM"/>
<dbReference type="PANTHER" id="PTHR11559">
    <property type="entry name" value="CARBOXYLESTERASE"/>
    <property type="match status" value="1"/>
</dbReference>
<gene>
    <name evidence="6" type="ORF">Ptr86124_013314</name>
    <name evidence="5" type="ORF">PtrM4_129890</name>
</gene>
<organism evidence="6 7">
    <name type="scientific">Pyrenophora tritici-repentis</name>
    <dbReference type="NCBI Taxonomy" id="45151"/>
    <lineage>
        <taxon>Eukaryota</taxon>
        <taxon>Fungi</taxon>
        <taxon>Dikarya</taxon>
        <taxon>Ascomycota</taxon>
        <taxon>Pezizomycotina</taxon>
        <taxon>Dothideomycetes</taxon>
        <taxon>Pleosporomycetidae</taxon>
        <taxon>Pleosporales</taxon>
        <taxon>Pleosporineae</taxon>
        <taxon>Pleosporaceae</taxon>
        <taxon>Pyrenophora</taxon>
    </lineage>
</organism>
<dbReference type="EMBL" id="NRDI02000033">
    <property type="protein sequence ID" value="KAI1507781.1"/>
    <property type="molecule type" value="Genomic_DNA"/>
</dbReference>
<evidence type="ECO:0000256" key="1">
    <source>
        <dbReference type="ARBA" id="ARBA00005964"/>
    </source>
</evidence>
<feature type="domain" description="Carboxylesterase type B" evidence="4">
    <location>
        <begin position="33"/>
        <end position="521"/>
    </location>
</feature>
<evidence type="ECO:0000313" key="6">
    <source>
        <dbReference type="EMBL" id="KAI1507781.1"/>
    </source>
</evidence>
<dbReference type="Gene3D" id="3.40.50.1820">
    <property type="entry name" value="alpha/beta hydrolase"/>
    <property type="match status" value="1"/>
</dbReference>
<evidence type="ECO:0000256" key="2">
    <source>
        <dbReference type="ARBA" id="ARBA00022801"/>
    </source>
</evidence>
<proteinExistence type="inferred from homology"/>
<evidence type="ECO:0000313" key="7">
    <source>
        <dbReference type="Proteomes" id="UP000249757"/>
    </source>
</evidence>
<dbReference type="EMBL" id="NQIK02000007">
    <property type="protein sequence ID" value="KAF7568376.1"/>
    <property type="molecule type" value="Genomic_DNA"/>
</dbReference>
<dbReference type="PROSITE" id="PS00122">
    <property type="entry name" value="CARBOXYLESTERASE_B_1"/>
    <property type="match status" value="1"/>
</dbReference>
<sequence length="575" mass="62649">MRGSILCFLASATVAAGVVLTNPRGNVTFEGIERNGIEIFLGIPYAKDTGGENRFKPPVPYEYTPGSIIDATQHGPACPQALGQLYAPLGLDNITEISEACLNVNVARPKPADREGKGPLPVLVWIHGGSFWWASNNEPTTAPDGMIKQSVENGDPIIHVALNYRLGLFGFATSESLKEEGSMNAGLRDQRAAIEWVRDNIAFFGGDPTRITIAGQSSGGLAIGMQILAYGGEKPLPFQRGIAESQSLEPGITGTFAKEAMKAVIDYVGCNKTDVDHPDTIECLRGLDTNTLFEASNATYIADIAHNIGDVWLPQVDGDFLPDAPSKLIAEGRFGNATFMSGWMQGDLDIYTNRSISTAKDTYDFIRGYLPAMAETTILQLLNMYPVEEFGSTVNLTQEFYRSSRIFRDILMVCPSLHLGGAINNMFEAPVYFYNWNQTILDPILEYLLKVQGLGVVHTSEFAYIFDSMHVYNNSGLPYNPTASDRDLAIRSSRSWTTFVSKGAPTMSEKIAMTLPSWDEAFSRPGGPHVMTIGGSDPGNNALGKVNATQVMAEQKLKERCGFFNSPEVIAALQY</sequence>
<keyword evidence="3" id="KW-0732">Signal</keyword>
<dbReference type="SUPFAM" id="SSF53474">
    <property type="entry name" value="alpha/beta-Hydrolases"/>
    <property type="match status" value="1"/>
</dbReference>
<feature type="chain" id="PRO_5042654597" description="Carboxylic ester hydrolase" evidence="3">
    <location>
        <begin position="18"/>
        <end position="575"/>
    </location>
</feature>
<comment type="caution">
    <text evidence="6">The sequence shown here is derived from an EMBL/GenBank/DDBJ whole genome shotgun (WGS) entry which is preliminary data.</text>
</comment>
<accession>A0A2W1G237</accession>
<reference evidence="6" key="2">
    <citation type="submission" date="2021-05" db="EMBL/GenBank/DDBJ databases">
        <authorList>
            <person name="Moolhuijzen P.M."/>
            <person name="Moffat C.S."/>
        </authorList>
    </citation>
    <scope>NUCLEOTIDE SEQUENCE</scope>
    <source>
        <strain evidence="6">86-124</strain>
    </source>
</reference>
<dbReference type="OrthoDB" id="408631at2759"/>
<dbReference type="AlphaFoldDB" id="A0A2W1G237"/>
<protein>
    <recommendedName>
        <fullName evidence="3">Carboxylic ester hydrolase</fullName>
        <ecNumber evidence="3">3.1.1.-</ecNumber>
    </recommendedName>
</protein>
<dbReference type="InterPro" id="IPR050309">
    <property type="entry name" value="Type-B_Carboxylest/Lipase"/>
</dbReference>
<evidence type="ECO:0000259" key="4">
    <source>
        <dbReference type="Pfam" id="PF00135"/>
    </source>
</evidence>
<dbReference type="InterPro" id="IPR002018">
    <property type="entry name" value="CarbesteraseB"/>
</dbReference>
<reference evidence="6" key="3">
    <citation type="journal article" date="2022" name="bioRxiv">
        <title>A global pangenome for the wheat fungal pathogen Pyrenophora tritici-repentis and prediction of effector protein structural homology.</title>
        <authorList>
            <person name="Moolhuijzen P."/>
            <person name="See P.T."/>
            <person name="Shi G."/>
            <person name="Powell H.R."/>
            <person name="Cockram J."/>
            <person name="Jorgensen L.N."/>
            <person name="Benslimane H."/>
            <person name="Strelkov S.E."/>
            <person name="Turner J."/>
            <person name="Liu Z."/>
            <person name="Moffat C.S."/>
        </authorList>
    </citation>
    <scope>NUCLEOTIDE SEQUENCE</scope>
    <source>
        <strain evidence="6">86-124</strain>
    </source>
</reference>
<reference evidence="7" key="4">
    <citation type="journal article" date="2022" name="Microb. Genom.">
        <title>A global pangenome for the wheat fungal pathogen Pyrenophora tritici-repentis and prediction of effector protein structural homology.</title>
        <authorList>
            <person name="Moolhuijzen P.M."/>
            <person name="See P.T."/>
            <person name="Shi G."/>
            <person name="Powell H.R."/>
            <person name="Cockram J."/>
            <person name="Jorgensen L.N."/>
            <person name="Benslimane H."/>
            <person name="Strelkov S.E."/>
            <person name="Turner J."/>
            <person name="Liu Z."/>
            <person name="Moffat C.S."/>
        </authorList>
    </citation>
    <scope>NUCLEOTIDE SEQUENCE [LARGE SCALE GENOMIC DNA]</scope>
</reference>
<reference evidence="5" key="1">
    <citation type="journal article" date="2018" name="BMC Genomics">
        <title>Comparative genomics of the wheat fungal pathogen Pyrenophora tritici-repentis reveals chromosomal variations and genome plasticity.</title>
        <authorList>
            <person name="Moolhuijzen P."/>
            <person name="See P.T."/>
            <person name="Hane J.K."/>
            <person name="Shi G."/>
            <person name="Liu Z."/>
            <person name="Oliver R.P."/>
            <person name="Moffat C.S."/>
        </authorList>
    </citation>
    <scope>NUCLEOTIDE SEQUENCE [LARGE SCALE GENOMIC DNA]</scope>
    <source>
        <strain evidence="5">M4</strain>
    </source>
</reference>
<name>A0A2W1G237_9PLEO</name>
<dbReference type="Pfam" id="PF00135">
    <property type="entry name" value="COesterase"/>
    <property type="match status" value="1"/>
</dbReference>
<dbReference type="EC" id="3.1.1.-" evidence="3"/>
<evidence type="ECO:0000256" key="3">
    <source>
        <dbReference type="RuleBase" id="RU361235"/>
    </source>
</evidence>
<keyword evidence="7" id="KW-1185">Reference proteome</keyword>